<evidence type="ECO:0000256" key="1">
    <source>
        <dbReference type="SAM" id="Phobius"/>
    </source>
</evidence>
<feature type="transmembrane region" description="Helical" evidence="1">
    <location>
        <begin position="94"/>
        <end position="114"/>
    </location>
</feature>
<name>A0AAU7QDK5_9GAMM</name>
<evidence type="ECO:0000313" key="2">
    <source>
        <dbReference type="EMBL" id="XBS71050.1"/>
    </source>
</evidence>
<reference evidence="2" key="1">
    <citation type="submission" date="2024-06" db="EMBL/GenBank/DDBJ databases">
        <authorList>
            <person name="Coelho C."/>
            <person name="Bento M."/>
            <person name="Garcia E."/>
            <person name="Camelo A."/>
            <person name="Brandao I."/>
            <person name="Espirito Santo C."/>
            <person name="Trovao J."/>
            <person name="Verissimo A."/>
            <person name="Costa J."/>
            <person name="Tiago I."/>
        </authorList>
    </citation>
    <scope>NUCLEOTIDE SEQUENCE</scope>
    <source>
        <strain evidence="2">KWT182</strain>
    </source>
</reference>
<sequence>MSEIFRNRCNDRVSGYGHAPVAVMTVATAIIATRCLGMLMLMGDLGLEGIRSFIDTSSGAWDLTLLFLAALAILFLELRCGFALLRGHGRARWYYLGCQLLSAGYLFIATWHGVYPEMFVLPGDSAADIFYQLLMHKLPDVLMLGLLFAPLSSRRFFSGAR</sequence>
<dbReference type="InterPro" id="IPR019703">
    <property type="entry name" value="YbjO_DH-like"/>
</dbReference>
<dbReference type="EMBL" id="CP157947">
    <property type="protein sequence ID" value="XBS71050.1"/>
    <property type="molecule type" value="Genomic_DNA"/>
</dbReference>
<feature type="transmembrane region" description="Helical" evidence="1">
    <location>
        <begin position="63"/>
        <end position="82"/>
    </location>
</feature>
<gene>
    <name evidence="2" type="ORF">ABK905_08655</name>
</gene>
<keyword evidence="1" id="KW-1133">Transmembrane helix</keyword>
<protein>
    <submittedName>
        <fullName evidence="2">YbjO family protein</fullName>
    </submittedName>
</protein>
<proteinExistence type="predicted"/>
<keyword evidence="1" id="KW-0472">Membrane</keyword>
<dbReference type="Pfam" id="PF10767">
    <property type="entry name" value="YbjO_DH-like"/>
    <property type="match status" value="1"/>
</dbReference>
<dbReference type="AlphaFoldDB" id="A0AAU7QDK5"/>
<feature type="transmembrane region" description="Helical" evidence="1">
    <location>
        <begin position="129"/>
        <end position="151"/>
    </location>
</feature>
<organism evidence="2">
    <name type="scientific">Acerihabitans sp. KWT182</name>
    <dbReference type="NCBI Taxonomy" id="3157919"/>
    <lineage>
        <taxon>Bacteria</taxon>
        <taxon>Pseudomonadati</taxon>
        <taxon>Pseudomonadota</taxon>
        <taxon>Gammaproteobacteria</taxon>
        <taxon>Enterobacterales</taxon>
        <taxon>Pectobacteriaceae</taxon>
        <taxon>Acerihabitans</taxon>
    </lineage>
</organism>
<feature type="transmembrane region" description="Helical" evidence="1">
    <location>
        <begin position="21"/>
        <end position="43"/>
    </location>
</feature>
<accession>A0AAU7QDK5</accession>
<keyword evidence="1" id="KW-0812">Transmembrane</keyword>